<dbReference type="EMBL" id="KV722401">
    <property type="protein sequence ID" value="OCH90598.1"/>
    <property type="molecule type" value="Genomic_DNA"/>
</dbReference>
<evidence type="ECO:0000313" key="2">
    <source>
        <dbReference type="EMBL" id="OCH90598.1"/>
    </source>
</evidence>
<evidence type="ECO:0000313" key="3">
    <source>
        <dbReference type="Proteomes" id="UP000250043"/>
    </source>
</evidence>
<accession>A0A8E2DNN5</accession>
<feature type="region of interest" description="Disordered" evidence="1">
    <location>
        <begin position="251"/>
        <end position="274"/>
    </location>
</feature>
<protein>
    <submittedName>
        <fullName evidence="2">Uncharacterized protein</fullName>
    </submittedName>
</protein>
<name>A0A8E2DNN5_9APHY</name>
<gene>
    <name evidence="2" type="ORF">OBBRIDRAFT_803884</name>
</gene>
<dbReference type="AlphaFoldDB" id="A0A8E2DNN5"/>
<proteinExistence type="predicted"/>
<sequence>MTGMLSKMSACRAVDYAPRSLVLRSAGVAASLDTVSPYQWGSRTRIAYTWVSELGQDSRFKARRFLTSQAIQGATIQTSRITRAKTLPEPSAETAVPPTSRATASLLGASEVECQAREATDNVPPQRGGQVSMECHAKQDIQLAPREIVPYRSVIAETARDSRGSNRSEQTRLSVLRRCSASPDGGRRPPLDWSSTVAFWQNVHSLLTSEGHRSASSNPIQILQRVRKKVKEFVADKYRFLSECPTEKTKAVTPWSSKGSPGKTGPAAAWTFAT</sequence>
<keyword evidence="3" id="KW-1185">Reference proteome</keyword>
<dbReference type="Proteomes" id="UP000250043">
    <property type="component" value="Unassembled WGS sequence"/>
</dbReference>
<evidence type="ECO:0000256" key="1">
    <source>
        <dbReference type="SAM" id="MobiDB-lite"/>
    </source>
</evidence>
<organism evidence="2 3">
    <name type="scientific">Obba rivulosa</name>
    <dbReference type="NCBI Taxonomy" id="1052685"/>
    <lineage>
        <taxon>Eukaryota</taxon>
        <taxon>Fungi</taxon>
        <taxon>Dikarya</taxon>
        <taxon>Basidiomycota</taxon>
        <taxon>Agaricomycotina</taxon>
        <taxon>Agaricomycetes</taxon>
        <taxon>Polyporales</taxon>
        <taxon>Gelatoporiaceae</taxon>
        <taxon>Obba</taxon>
    </lineage>
</organism>
<reference evidence="2 3" key="1">
    <citation type="submission" date="2016-07" db="EMBL/GenBank/DDBJ databases">
        <title>Draft genome of the white-rot fungus Obba rivulosa 3A-2.</title>
        <authorList>
            <consortium name="DOE Joint Genome Institute"/>
            <person name="Miettinen O."/>
            <person name="Riley R."/>
            <person name="Acob R."/>
            <person name="Barry K."/>
            <person name="Cullen D."/>
            <person name="De Vries R."/>
            <person name="Hainaut M."/>
            <person name="Hatakka A."/>
            <person name="Henrissat B."/>
            <person name="Hilden K."/>
            <person name="Kuo R."/>
            <person name="Labutti K."/>
            <person name="Lipzen A."/>
            <person name="Makela M.R."/>
            <person name="Sandor L."/>
            <person name="Spatafora J.W."/>
            <person name="Grigoriev I.V."/>
            <person name="Hibbett D.S."/>
        </authorList>
    </citation>
    <scope>NUCLEOTIDE SEQUENCE [LARGE SCALE GENOMIC DNA]</scope>
    <source>
        <strain evidence="2 3">3A-2</strain>
    </source>
</reference>